<name>A0A9D7T7H2_9MICO</name>
<dbReference type="EMBL" id="JADKGK010000019">
    <property type="protein sequence ID" value="MBL0003906.1"/>
    <property type="molecule type" value="Genomic_DNA"/>
</dbReference>
<evidence type="ECO:0000313" key="3">
    <source>
        <dbReference type="Proteomes" id="UP000886632"/>
    </source>
</evidence>
<keyword evidence="1" id="KW-0472">Membrane</keyword>
<protein>
    <submittedName>
        <fullName evidence="2">Uncharacterized protein</fullName>
    </submittedName>
</protein>
<dbReference type="Proteomes" id="UP000886632">
    <property type="component" value="Unassembled WGS sequence"/>
</dbReference>
<keyword evidence="1" id="KW-1133">Transmembrane helix</keyword>
<organism evidence="2 3">
    <name type="scientific">Candidatus Phosphoribacter hodrii</name>
    <dbReference type="NCBI Taxonomy" id="2953743"/>
    <lineage>
        <taxon>Bacteria</taxon>
        <taxon>Bacillati</taxon>
        <taxon>Actinomycetota</taxon>
        <taxon>Actinomycetes</taxon>
        <taxon>Micrococcales</taxon>
        <taxon>Dermatophilaceae</taxon>
        <taxon>Candidatus Phosphoribacter</taxon>
    </lineage>
</organism>
<sequence>MTRAASRIVNAAAILLAFSVLLQEDISKALAVLDSRALVAACMLLAAIWVANLVAYAAQAVQLFRESIPIDHTATLLSDCVSESSKKFLARLDSDPRVVGSAVELLYHPFLDKRLADNGWATDQVDVILDPGFVTAPAYALESVNIGGDDGKKFMLSGFDAPFADAVRERGLRLYVKETRWSSVLRTRDALRENEDLRHAHMKLDPTGNLIPRRSAFT</sequence>
<feature type="transmembrane region" description="Helical" evidence="1">
    <location>
        <begin position="37"/>
        <end position="58"/>
    </location>
</feature>
<evidence type="ECO:0000313" key="2">
    <source>
        <dbReference type="EMBL" id="MBL0003906.1"/>
    </source>
</evidence>
<comment type="caution">
    <text evidence="2">The sequence shown here is derived from an EMBL/GenBank/DDBJ whole genome shotgun (WGS) entry which is preliminary data.</text>
</comment>
<keyword evidence="1" id="KW-0812">Transmembrane</keyword>
<gene>
    <name evidence="2" type="ORF">IPP00_07915</name>
</gene>
<proteinExistence type="predicted"/>
<dbReference type="AlphaFoldDB" id="A0A9D7T7H2"/>
<evidence type="ECO:0000256" key="1">
    <source>
        <dbReference type="SAM" id="Phobius"/>
    </source>
</evidence>
<reference evidence="2" key="1">
    <citation type="submission" date="2020-10" db="EMBL/GenBank/DDBJ databases">
        <title>Connecting structure to function with the recovery of over 1000 high-quality activated sludge metagenome-assembled genomes encoding full-length rRNA genes using long-read sequencing.</title>
        <authorList>
            <person name="Singleton C.M."/>
            <person name="Petriglieri F."/>
            <person name="Kristensen J.M."/>
            <person name="Kirkegaard R.H."/>
            <person name="Michaelsen T.Y."/>
            <person name="Andersen M.H."/>
            <person name="Karst S.M."/>
            <person name="Dueholm M.S."/>
            <person name="Nielsen P.H."/>
            <person name="Albertsen M."/>
        </authorList>
    </citation>
    <scope>NUCLEOTIDE SEQUENCE</scope>
    <source>
        <strain evidence="2">Ribe_18-Q3-R11-54_MAXAC.001</strain>
    </source>
</reference>
<accession>A0A9D7T7H2</accession>